<feature type="domain" description="C2H2-type" evidence="5">
    <location>
        <begin position="217"/>
        <end position="246"/>
    </location>
</feature>
<dbReference type="PROSITE" id="PS00028">
    <property type="entry name" value="ZINC_FINGER_C2H2_1"/>
    <property type="match status" value="2"/>
</dbReference>
<keyword evidence="7" id="KW-1185">Reference proteome</keyword>
<comment type="caution">
    <text evidence="6">The sequence shown here is derived from an EMBL/GenBank/DDBJ whole genome shotgun (WGS) entry which is preliminary data.</text>
</comment>
<dbReference type="PANTHER" id="PTHR23235:SF60">
    <property type="entry name" value="STRIPE, ISOFORM D"/>
    <property type="match status" value="1"/>
</dbReference>
<keyword evidence="1" id="KW-0479">Metal-binding</keyword>
<dbReference type="Proteomes" id="UP001479436">
    <property type="component" value="Unassembled WGS sequence"/>
</dbReference>
<dbReference type="InterPro" id="IPR013087">
    <property type="entry name" value="Znf_C2H2_type"/>
</dbReference>
<dbReference type="Gene3D" id="3.30.160.60">
    <property type="entry name" value="Classic Zinc Finger"/>
    <property type="match status" value="2"/>
</dbReference>
<protein>
    <recommendedName>
        <fullName evidence="5">C2H2-type domain-containing protein</fullName>
    </recommendedName>
</protein>
<dbReference type="InterPro" id="IPR036236">
    <property type="entry name" value="Znf_C2H2_sf"/>
</dbReference>
<dbReference type="PROSITE" id="PS50157">
    <property type="entry name" value="ZINC_FINGER_C2H2_2"/>
    <property type="match status" value="2"/>
</dbReference>
<dbReference type="EMBL" id="JASJQH010001389">
    <property type="protein sequence ID" value="KAK9761434.1"/>
    <property type="molecule type" value="Genomic_DNA"/>
</dbReference>
<evidence type="ECO:0000256" key="1">
    <source>
        <dbReference type="ARBA" id="ARBA00022723"/>
    </source>
</evidence>
<name>A0ABR2WIU5_9FUNG</name>
<evidence type="ECO:0000256" key="4">
    <source>
        <dbReference type="PROSITE-ProRule" id="PRU00042"/>
    </source>
</evidence>
<keyword evidence="2 4" id="KW-0863">Zinc-finger</keyword>
<dbReference type="PANTHER" id="PTHR23235">
    <property type="entry name" value="KRUEPPEL-LIKE TRANSCRIPTION FACTOR"/>
    <property type="match status" value="1"/>
</dbReference>
<evidence type="ECO:0000256" key="3">
    <source>
        <dbReference type="ARBA" id="ARBA00022833"/>
    </source>
</evidence>
<evidence type="ECO:0000313" key="7">
    <source>
        <dbReference type="Proteomes" id="UP001479436"/>
    </source>
</evidence>
<proteinExistence type="predicted"/>
<dbReference type="Pfam" id="PF00096">
    <property type="entry name" value="zf-C2H2"/>
    <property type="match status" value="2"/>
</dbReference>
<evidence type="ECO:0000313" key="6">
    <source>
        <dbReference type="EMBL" id="KAK9761434.1"/>
    </source>
</evidence>
<dbReference type="SMART" id="SM00355">
    <property type="entry name" value="ZnF_C2H2"/>
    <property type="match status" value="2"/>
</dbReference>
<accession>A0ABR2WIU5</accession>
<organism evidence="6 7">
    <name type="scientific">Basidiobolus ranarum</name>
    <dbReference type="NCBI Taxonomy" id="34480"/>
    <lineage>
        <taxon>Eukaryota</taxon>
        <taxon>Fungi</taxon>
        <taxon>Fungi incertae sedis</taxon>
        <taxon>Zoopagomycota</taxon>
        <taxon>Entomophthoromycotina</taxon>
        <taxon>Basidiobolomycetes</taxon>
        <taxon>Basidiobolales</taxon>
        <taxon>Basidiobolaceae</taxon>
        <taxon>Basidiobolus</taxon>
    </lineage>
</organism>
<feature type="domain" description="C2H2-type" evidence="5">
    <location>
        <begin position="187"/>
        <end position="216"/>
    </location>
</feature>
<sequence length="281" mass="31432">MINPKFPLKHLSVPSPNDVENPLISPSKISNIHQLLNGNEGASANSCRYKRRYSEHTVLSSEENHTKIPNWGRTERRHSIAIMTSVPNDLEVSPYLPSSSQSSHTLPPNALRHLYPQSHPHVHSLSKLSPHVYPQHHAQGQSLPFLATHYTHVHSVVGAPLATIEESPPHHIPTTTTTPRTSAAKNHVCTVAGCNMRFKRLEHLKRHMRVHTLERPFACAYVGCRKTFSRRDNLGQHMRTHERQALKQVQGDALMMAQPTIRSAPLGLGIGHAGHVRQKST</sequence>
<reference evidence="6 7" key="1">
    <citation type="submission" date="2023-04" db="EMBL/GenBank/DDBJ databases">
        <title>Genome of Basidiobolus ranarum AG-B5.</title>
        <authorList>
            <person name="Stajich J.E."/>
            <person name="Carter-House D."/>
            <person name="Gryganskyi A."/>
        </authorList>
    </citation>
    <scope>NUCLEOTIDE SEQUENCE [LARGE SCALE GENOMIC DNA]</scope>
    <source>
        <strain evidence="6 7">AG-B5</strain>
    </source>
</reference>
<gene>
    <name evidence="6" type="ORF">K7432_013660</name>
</gene>
<evidence type="ECO:0000259" key="5">
    <source>
        <dbReference type="PROSITE" id="PS50157"/>
    </source>
</evidence>
<dbReference type="SUPFAM" id="SSF57667">
    <property type="entry name" value="beta-beta-alpha zinc fingers"/>
    <property type="match status" value="2"/>
</dbReference>
<keyword evidence="3" id="KW-0862">Zinc</keyword>
<evidence type="ECO:0000256" key="2">
    <source>
        <dbReference type="ARBA" id="ARBA00022771"/>
    </source>
</evidence>